<evidence type="ECO:0000256" key="4">
    <source>
        <dbReference type="ARBA" id="ARBA00022430"/>
    </source>
</evidence>
<evidence type="ECO:0000313" key="16">
    <source>
        <dbReference type="EMBL" id="TDZ32752.1"/>
    </source>
</evidence>
<organism evidence="16 17">
    <name type="scientific">Colletotrichum spinosum</name>
    <dbReference type="NCBI Taxonomy" id="1347390"/>
    <lineage>
        <taxon>Eukaryota</taxon>
        <taxon>Fungi</taxon>
        <taxon>Dikarya</taxon>
        <taxon>Ascomycota</taxon>
        <taxon>Pezizomycotina</taxon>
        <taxon>Sordariomycetes</taxon>
        <taxon>Hypocreomycetidae</taxon>
        <taxon>Glomerellales</taxon>
        <taxon>Glomerellaceae</taxon>
        <taxon>Colletotrichum</taxon>
        <taxon>Colletotrichum orbiculare species complex</taxon>
    </lineage>
</organism>
<dbReference type="Pfam" id="PF22615">
    <property type="entry name" value="IPMS_D2"/>
    <property type="match status" value="1"/>
</dbReference>
<keyword evidence="9" id="KW-0479">Metal-binding</keyword>
<evidence type="ECO:0000256" key="11">
    <source>
        <dbReference type="ARBA" id="ARBA00022840"/>
    </source>
</evidence>
<dbReference type="NCBIfam" id="NF002991">
    <property type="entry name" value="PRK03739.1"/>
    <property type="match status" value="1"/>
</dbReference>
<dbReference type="InterPro" id="IPR011063">
    <property type="entry name" value="TilS/TtcA_N"/>
</dbReference>
<dbReference type="GO" id="GO:0009098">
    <property type="term" value="P:L-leucine biosynthetic process"/>
    <property type="evidence" value="ECO:0007669"/>
    <property type="project" value="UniProtKB-KW"/>
</dbReference>
<dbReference type="InterPro" id="IPR054692">
    <property type="entry name" value="LeuA-like_post-cat"/>
</dbReference>
<evidence type="ECO:0000256" key="12">
    <source>
        <dbReference type="ARBA" id="ARBA00023304"/>
    </source>
</evidence>
<dbReference type="CDD" id="cd07942">
    <property type="entry name" value="DRE_TIM_LeuA"/>
    <property type="match status" value="1"/>
</dbReference>
<evidence type="ECO:0000256" key="14">
    <source>
        <dbReference type="SAM" id="MobiDB-lite"/>
    </source>
</evidence>
<dbReference type="Proteomes" id="UP000295083">
    <property type="component" value="Unassembled WGS sequence"/>
</dbReference>
<evidence type="ECO:0000256" key="2">
    <source>
        <dbReference type="ARBA" id="ARBA00004689"/>
    </source>
</evidence>
<dbReference type="PANTHER" id="PTHR46911">
    <property type="match status" value="1"/>
</dbReference>
<dbReference type="EMBL" id="QAPG01000073">
    <property type="protein sequence ID" value="TDZ32752.1"/>
    <property type="molecule type" value="Genomic_DNA"/>
</dbReference>
<keyword evidence="6" id="KW-0028">Amino-acid biosynthesis</keyword>
<comment type="similarity">
    <text evidence="3">Belongs to the alpha-IPM synthase/homocitrate synthase family. LeuA type 2 subfamily.</text>
</comment>
<dbReference type="SMART" id="SM00917">
    <property type="entry name" value="LeuA_dimer"/>
    <property type="match status" value="1"/>
</dbReference>
<keyword evidence="7" id="KW-0808">Transferase</keyword>
<evidence type="ECO:0000259" key="15">
    <source>
        <dbReference type="PROSITE" id="PS50991"/>
    </source>
</evidence>
<keyword evidence="4" id="KW-0432">Leucine biosynthesis</keyword>
<dbReference type="PROSITE" id="PS00816">
    <property type="entry name" value="AIPM_HOMOCIT_SYNTH_2"/>
    <property type="match status" value="1"/>
</dbReference>
<dbReference type="InterPro" id="IPR012795">
    <property type="entry name" value="tRNA_Ile_lys_synt_N"/>
</dbReference>
<comment type="pathway">
    <text evidence="2">Amino-acid biosynthesis; L-leucine biosynthesis; L-leucine from 3-methyl-2-oxobutanoate: step 1/4.</text>
</comment>
<keyword evidence="12" id="KW-0100">Branched-chain amino acid biosynthesis</keyword>
<evidence type="ECO:0000256" key="3">
    <source>
        <dbReference type="ARBA" id="ARBA00009767"/>
    </source>
</evidence>
<dbReference type="GO" id="GO:0008033">
    <property type="term" value="P:tRNA processing"/>
    <property type="evidence" value="ECO:0007669"/>
    <property type="project" value="UniProtKB-KW"/>
</dbReference>
<dbReference type="InterPro" id="IPR002034">
    <property type="entry name" value="AIPM/Hcit_synth_CS"/>
</dbReference>
<dbReference type="InterPro" id="IPR013785">
    <property type="entry name" value="Aldolase_TIM"/>
</dbReference>
<dbReference type="GO" id="GO:0003852">
    <property type="term" value="F:2-isopropylmalate synthase activity"/>
    <property type="evidence" value="ECO:0007669"/>
    <property type="project" value="UniProtKB-EC"/>
</dbReference>
<dbReference type="InterPro" id="IPR000891">
    <property type="entry name" value="PYR_CT"/>
</dbReference>
<dbReference type="CDD" id="cd01992">
    <property type="entry name" value="TilS_N"/>
    <property type="match status" value="1"/>
</dbReference>
<dbReference type="InterPro" id="IPR013709">
    <property type="entry name" value="2-isopropylmalate_synth_dimer"/>
</dbReference>
<evidence type="ECO:0000256" key="5">
    <source>
        <dbReference type="ARBA" id="ARBA00022598"/>
    </source>
</evidence>
<keyword evidence="17" id="KW-1185">Reference proteome</keyword>
<feature type="compositionally biased region" description="Gly residues" evidence="14">
    <location>
        <begin position="536"/>
        <end position="545"/>
    </location>
</feature>
<dbReference type="GO" id="GO:0046872">
    <property type="term" value="F:metal ion binding"/>
    <property type="evidence" value="ECO:0007669"/>
    <property type="project" value="UniProtKB-KW"/>
</dbReference>
<dbReference type="PROSITE" id="PS50991">
    <property type="entry name" value="PYR_CT"/>
    <property type="match status" value="1"/>
</dbReference>
<dbReference type="InterPro" id="IPR036230">
    <property type="entry name" value="LeuA_allosteric_dom_sf"/>
</dbReference>
<keyword evidence="11" id="KW-0067">ATP-binding</keyword>
<evidence type="ECO:0000256" key="9">
    <source>
        <dbReference type="ARBA" id="ARBA00022723"/>
    </source>
</evidence>
<dbReference type="GO" id="GO:0005739">
    <property type="term" value="C:mitochondrion"/>
    <property type="evidence" value="ECO:0007669"/>
    <property type="project" value="TreeGrafter"/>
</dbReference>
<evidence type="ECO:0000313" key="17">
    <source>
        <dbReference type="Proteomes" id="UP000295083"/>
    </source>
</evidence>
<keyword evidence="10" id="KW-0547">Nucleotide-binding</keyword>
<dbReference type="SUPFAM" id="SSF52402">
    <property type="entry name" value="Adenine nucleotide alpha hydrolases-like"/>
    <property type="match status" value="1"/>
</dbReference>
<evidence type="ECO:0000256" key="8">
    <source>
        <dbReference type="ARBA" id="ARBA00022694"/>
    </source>
</evidence>
<dbReference type="InterPro" id="IPR039371">
    <property type="entry name" value="LeuA_N_DRE-TIM"/>
</dbReference>
<dbReference type="InterPro" id="IPR012094">
    <property type="entry name" value="tRNA_Ile_lys_synt"/>
</dbReference>
<evidence type="ECO:0000256" key="13">
    <source>
        <dbReference type="ARBA" id="ARBA00048539"/>
    </source>
</evidence>
<sequence>MGPHITPAQVLHPIPKPITFSEFYRAVRASAPPRFPHARHSHPRRVGLAVSGGVDSMALAFLFNQLRELSPLVKLADNPLSRISALVIDHGLRPGSDVEAREVAKELRKLKHISPVMDAINWKREGVEGDPAAAPNLESIARRARYRRLGSNCRSLHIESVFLAHHEDDQYETVLMRLLAGHGSRGLRGMMAAGGIPECADVHGVHESGHVDDQARRQPLVSFRPKRKELKFMRRDLLDEMDWELYAAEVRAGLQMGWHESPYIDDAEPLLLHSAKVRARAAALAEAHKMARIKTEDAGVMLYRPLLGFSKDRLVATCEKNGVRWFEDATNADKTLTMRNAVRYMARNHELPEALKKESILRLSARCDARARSQEDEAERWIRRTVKGDFQPNVGTLVATLPSLAVRTSGRRRLDSGKRREARLAHRRVIAALIVRKMVSFVSPEKQLAQLSTLQTVVSRLFPALADTEESGPKRAFNQNSVLFIPVEGSEANKWYLVREPYPALRPLPEVTYFTTSSMPTRRHPQFPPNPQRQPGGEGDAGGDGKVPPEPVLSHGERLQKLHREPLPDLVSAAKPWHSWQRFQIWDGRYWIRVRGRVRSVFRIAPFLPQHAKAFREALNKAGEKWGKKDLDSPRLWYEWLLKTYAPGKVRYTLPALYAVNKDEETGEEVLRMLALPTLGIRLPGLDRLKDPSRKYKAFKPPHLPNRQWPDKTIDRAPRWLSVCLTQWYDNGEEKWRYFQMLTKLGYKEIEVSFPSASQVDYDFTRRLIETPGAVPDDVTLQVLSPCRPDLIKRTVQSVMGAKNAIIHIYLATSACFRQVVFGYSEEQTLELAVECTKLVRSLTKDNPEAAATNWQFEFSPECFSDTDSDYALRVCRAVKAAWGPSKSNNDQIIFNLPATVELSTPNVYADLVEYFCNNIGDREDVCISLHPHNDRGCSIAAAELGQMAGADRVEGCLFGNGERTGNVDLVTLALNLYTQGVSPEIDFSNLNSVIDMVESCTKIPVHQRAPYGGSLVYAAFSGSHQDAIKKGFQNRQNQGMADEDLWNGMPYLPLDPQDIGRNYEAIIRVNSQSGKGGTAFILQTKLQLDLPRGLQIAFSRIVQKRTEELDRELLASEIVELFETSYFLNSGNHPRFSLVDYRVTPDRSQSPLHVAGKTQDTKNLRRIFQGVILVDGEEVQLQGRGNGPISSMVAALKAIGINFDVQDYKEHAVGEGKNVKAAAYVECKPAGSKQTVWGVGIHEDVVQSSLIALLSAASNFVNSRPTSPILKPAAAQETSSVVSVLEEKANGM</sequence>
<evidence type="ECO:0000256" key="6">
    <source>
        <dbReference type="ARBA" id="ARBA00022605"/>
    </source>
</evidence>
<reference evidence="16 17" key="1">
    <citation type="submission" date="2018-11" db="EMBL/GenBank/DDBJ databases">
        <title>Genome sequence and assembly of Colletotrichum spinosum.</title>
        <authorList>
            <person name="Gan P."/>
            <person name="Shirasu K."/>
        </authorList>
    </citation>
    <scope>NUCLEOTIDE SEQUENCE [LARGE SCALE GENOMIC DNA]</scope>
    <source>
        <strain evidence="16 17">CBS 515.97</strain>
    </source>
</reference>
<name>A0A4R8Q385_9PEZI</name>
<comment type="caution">
    <text evidence="16">The sequence shown here is derived from an EMBL/GenBank/DDBJ whole genome shotgun (WGS) entry which is preliminary data.</text>
</comment>
<dbReference type="Gene3D" id="3.40.50.620">
    <property type="entry name" value="HUPs"/>
    <property type="match status" value="1"/>
</dbReference>
<dbReference type="NCBIfam" id="TIGR00970">
    <property type="entry name" value="leuA_yeast"/>
    <property type="match status" value="1"/>
</dbReference>
<dbReference type="SUPFAM" id="SSF110921">
    <property type="entry name" value="2-isopropylmalate synthase LeuA, allosteric (dimerisation) domain"/>
    <property type="match status" value="1"/>
</dbReference>
<dbReference type="SUPFAM" id="SSF89000">
    <property type="entry name" value="post-HMGL domain-like"/>
    <property type="match status" value="1"/>
</dbReference>
<evidence type="ECO:0000256" key="7">
    <source>
        <dbReference type="ARBA" id="ARBA00022679"/>
    </source>
</evidence>
<dbReference type="HAMAP" id="MF_01161">
    <property type="entry name" value="tRNA_Ile_lys_synt"/>
    <property type="match status" value="1"/>
</dbReference>
<dbReference type="Gene3D" id="3.30.160.270">
    <property type="match status" value="1"/>
</dbReference>
<evidence type="ECO:0000256" key="1">
    <source>
        <dbReference type="ARBA" id="ARBA00000064"/>
    </source>
</evidence>
<dbReference type="InterPro" id="IPR014729">
    <property type="entry name" value="Rossmann-like_a/b/a_fold"/>
</dbReference>
<dbReference type="Pfam" id="PF00682">
    <property type="entry name" value="HMGL-like"/>
    <property type="match status" value="1"/>
</dbReference>
<feature type="region of interest" description="Disordered" evidence="14">
    <location>
        <begin position="517"/>
        <end position="553"/>
    </location>
</feature>
<dbReference type="GO" id="GO:0005524">
    <property type="term" value="F:ATP binding"/>
    <property type="evidence" value="ECO:0007669"/>
    <property type="project" value="UniProtKB-KW"/>
</dbReference>
<dbReference type="FunFam" id="3.30.160.270:FF:000002">
    <property type="entry name" value="2-isopropylmalate synthase"/>
    <property type="match status" value="1"/>
</dbReference>
<accession>A0A4R8Q385</accession>
<dbReference type="GO" id="GO:0032267">
    <property type="term" value="F:tRNA(Ile)-lysidine synthase activity"/>
    <property type="evidence" value="ECO:0007669"/>
    <property type="project" value="UniProtKB-EC"/>
</dbReference>
<dbReference type="Pfam" id="PF01171">
    <property type="entry name" value="ATP_bind_3"/>
    <property type="match status" value="2"/>
</dbReference>
<feature type="domain" description="Pyruvate carboxyltransferase" evidence="15">
    <location>
        <begin position="736"/>
        <end position="992"/>
    </location>
</feature>
<evidence type="ECO:0000256" key="10">
    <source>
        <dbReference type="ARBA" id="ARBA00022741"/>
    </source>
</evidence>
<protein>
    <submittedName>
        <fullName evidence="16">2-isopropylmalate synthase</fullName>
    </submittedName>
</protein>
<comment type="catalytic activity">
    <reaction evidence="1">
        <text>3-methyl-2-oxobutanoate + acetyl-CoA + H2O = (2S)-2-isopropylmalate + CoA + H(+)</text>
        <dbReference type="Rhea" id="RHEA:21524"/>
        <dbReference type="ChEBI" id="CHEBI:1178"/>
        <dbReference type="ChEBI" id="CHEBI:11851"/>
        <dbReference type="ChEBI" id="CHEBI:15377"/>
        <dbReference type="ChEBI" id="CHEBI:15378"/>
        <dbReference type="ChEBI" id="CHEBI:57287"/>
        <dbReference type="ChEBI" id="CHEBI:57288"/>
        <dbReference type="EC" id="2.3.3.13"/>
    </reaction>
</comment>
<dbReference type="SUPFAM" id="SSF51569">
    <property type="entry name" value="Aldolase"/>
    <property type="match status" value="1"/>
</dbReference>
<keyword evidence="5" id="KW-0436">Ligase</keyword>
<gene>
    <name evidence="16" type="primary">LEU4</name>
    <name evidence="16" type="ORF">C8035_v011778</name>
</gene>
<keyword evidence="8" id="KW-0819">tRNA processing</keyword>
<dbReference type="Gene3D" id="3.20.20.70">
    <property type="entry name" value="Aldolase class I"/>
    <property type="match status" value="1"/>
</dbReference>
<comment type="catalytic activity">
    <reaction evidence="13">
        <text>cytidine(34) in tRNA(Ile2) + L-lysine + ATP = lysidine(34) in tRNA(Ile2) + AMP + diphosphate + H(+)</text>
        <dbReference type="Rhea" id="RHEA:43744"/>
        <dbReference type="Rhea" id="RHEA-COMP:10625"/>
        <dbReference type="Rhea" id="RHEA-COMP:10670"/>
        <dbReference type="ChEBI" id="CHEBI:15378"/>
        <dbReference type="ChEBI" id="CHEBI:30616"/>
        <dbReference type="ChEBI" id="CHEBI:32551"/>
        <dbReference type="ChEBI" id="CHEBI:33019"/>
        <dbReference type="ChEBI" id="CHEBI:82748"/>
        <dbReference type="ChEBI" id="CHEBI:83665"/>
        <dbReference type="ChEBI" id="CHEBI:456215"/>
        <dbReference type="EC" id="6.3.4.19"/>
    </reaction>
</comment>
<dbReference type="PANTHER" id="PTHR46911:SF1">
    <property type="entry name" value="2-ISOPROPYLMALATE SYNTHASE"/>
    <property type="match status" value="1"/>
</dbReference>
<dbReference type="Pfam" id="PF08502">
    <property type="entry name" value="LeuA_dimer"/>
    <property type="match status" value="1"/>
</dbReference>
<proteinExistence type="inferred from homology"/>
<dbReference type="InterPro" id="IPR005668">
    <property type="entry name" value="IPM_Synthase"/>
</dbReference>